<feature type="compositionally biased region" description="Basic and acidic residues" evidence="1">
    <location>
        <begin position="33"/>
        <end position="61"/>
    </location>
</feature>
<proteinExistence type="predicted"/>
<reference evidence="2 3" key="1">
    <citation type="submission" date="2019-10" db="EMBL/GenBank/DDBJ databases">
        <title>Draft Genome Sequence of the Caffeine Degrading Methylotroph Methylorubrum populi PINKEL.</title>
        <authorList>
            <person name="Dawson S.C."/>
            <person name="Zhang X."/>
            <person name="Wright M.E."/>
            <person name="Sharma G."/>
            <person name="Langner J.T."/>
            <person name="Ditty J.L."/>
            <person name="Subuyuj G.A."/>
        </authorList>
    </citation>
    <scope>NUCLEOTIDE SEQUENCE [LARGE SCALE GENOMIC DNA]</scope>
    <source>
        <strain evidence="2 3">Pinkel</strain>
    </source>
</reference>
<comment type="caution">
    <text evidence="2">The sequence shown here is derived from an EMBL/GenBank/DDBJ whole genome shotgun (WGS) entry which is preliminary data.</text>
</comment>
<accession>A0A833J0G8</accession>
<feature type="region of interest" description="Disordered" evidence="1">
    <location>
        <begin position="1"/>
        <end position="64"/>
    </location>
</feature>
<evidence type="ECO:0000313" key="3">
    <source>
        <dbReference type="Proteomes" id="UP000469949"/>
    </source>
</evidence>
<name>A0A833J0G8_9HYPH</name>
<feature type="compositionally biased region" description="Gly residues" evidence="1">
    <location>
        <begin position="1"/>
        <end position="14"/>
    </location>
</feature>
<dbReference type="Proteomes" id="UP000469949">
    <property type="component" value="Unassembled WGS sequence"/>
</dbReference>
<sequence length="83" mass="8468">MEGTGEAAGQGAGAGISESIGEGIGWGETDAPPYRDGRGAAERREGAQDNPHPEGSDEHRLWQAGYASVTAPDVVADKVGDFA</sequence>
<organism evidence="2 3">
    <name type="scientific">Methylorubrum populi</name>
    <dbReference type="NCBI Taxonomy" id="223967"/>
    <lineage>
        <taxon>Bacteria</taxon>
        <taxon>Pseudomonadati</taxon>
        <taxon>Pseudomonadota</taxon>
        <taxon>Alphaproteobacteria</taxon>
        <taxon>Hyphomicrobiales</taxon>
        <taxon>Methylobacteriaceae</taxon>
        <taxon>Methylorubrum</taxon>
    </lineage>
</organism>
<dbReference type="EMBL" id="WEKV01000020">
    <property type="protein sequence ID" value="KAB7782213.1"/>
    <property type="molecule type" value="Genomic_DNA"/>
</dbReference>
<dbReference type="AlphaFoldDB" id="A0A833J0G8"/>
<gene>
    <name evidence="2" type="ORF">F8B43_4968</name>
</gene>
<dbReference type="RefSeq" id="WP_193316525.1">
    <property type="nucleotide sequence ID" value="NZ_WEKV01000020.1"/>
</dbReference>
<evidence type="ECO:0000313" key="2">
    <source>
        <dbReference type="EMBL" id="KAB7782213.1"/>
    </source>
</evidence>
<protein>
    <submittedName>
        <fullName evidence="2">Uncharacterized protein</fullName>
    </submittedName>
</protein>
<evidence type="ECO:0000256" key="1">
    <source>
        <dbReference type="SAM" id="MobiDB-lite"/>
    </source>
</evidence>